<dbReference type="PIRSF" id="PIRSF006078">
    <property type="entry name" value="GlxK"/>
    <property type="match status" value="1"/>
</dbReference>
<dbReference type="InterPro" id="IPR036129">
    <property type="entry name" value="Glycerate_kinase_sf"/>
</dbReference>
<keyword evidence="2 4" id="KW-0808">Transferase</keyword>
<dbReference type="RefSeq" id="WP_121873917.1">
    <property type="nucleotide sequence ID" value="NZ_JACEIS010000016.1"/>
</dbReference>
<protein>
    <submittedName>
        <fullName evidence="5">Glycerate kinase</fullName>
    </submittedName>
</protein>
<evidence type="ECO:0000256" key="3">
    <source>
        <dbReference type="ARBA" id="ARBA00022777"/>
    </source>
</evidence>
<evidence type="ECO:0000256" key="4">
    <source>
        <dbReference type="PIRNR" id="PIRNR006078"/>
    </source>
</evidence>
<dbReference type="GO" id="GO:0016301">
    <property type="term" value="F:kinase activity"/>
    <property type="evidence" value="ECO:0007669"/>
    <property type="project" value="UniProtKB-KW"/>
</dbReference>
<dbReference type="InterPro" id="IPR004381">
    <property type="entry name" value="Glycerate_kinase"/>
</dbReference>
<name>A0ABS0QKH8_THEVU</name>
<evidence type="ECO:0000313" key="6">
    <source>
        <dbReference type="Proteomes" id="UP000641910"/>
    </source>
</evidence>
<dbReference type="PANTHER" id="PTHR21599">
    <property type="entry name" value="GLYCERATE KINASE"/>
    <property type="match status" value="1"/>
</dbReference>
<sequence>MKIVIAPDSFKESMSAMEAACAIEKGFQKVMPDAEYVKVPMADGGEGTVRSMVDATGGEIRKETVTGPLGTEVEAFYGITGDRKMAVIEMAAASGIHLVPKEKRNPLVTTTKGTGELIRAALDQGVKRIVIGIGGSATNDGGAGMAQALGAKLLDKDGNPLGFGGGELSKLDSIDLSQLDPRLKEVHIEVACDVDHPLTGERGASAVFGPQKGATPEMVAILDANLARYAQVVKETLGIDVDPIPGAGAAGGLGAGLVAFLGTSLKRGVDVVAEAVQLDKHMVQASLVITGEGKIDGQTIHGKTPVGVAKRAKKYGIPVIGIAGMLGENCDAVYRHGIDALFSIVPGTVSLETALLNGEKYTEQLAGNLARLIRLKQMVDGTGAD</sequence>
<organism evidence="5 6">
    <name type="scientific">Thermoactinomyces vulgaris</name>
    <dbReference type="NCBI Taxonomy" id="2026"/>
    <lineage>
        <taxon>Bacteria</taxon>
        <taxon>Bacillati</taxon>
        <taxon>Bacillota</taxon>
        <taxon>Bacilli</taxon>
        <taxon>Bacillales</taxon>
        <taxon>Thermoactinomycetaceae</taxon>
        <taxon>Thermoactinomyces</taxon>
    </lineage>
</organism>
<dbReference type="InterPro" id="IPR018193">
    <property type="entry name" value="Glyc_kinase_flavodox-like_fold"/>
</dbReference>
<evidence type="ECO:0000256" key="1">
    <source>
        <dbReference type="ARBA" id="ARBA00006284"/>
    </source>
</evidence>
<gene>
    <name evidence="5" type="ORF">I8U22_13305</name>
</gene>
<dbReference type="SUPFAM" id="SSF110738">
    <property type="entry name" value="Glycerate kinase I"/>
    <property type="match status" value="1"/>
</dbReference>
<evidence type="ECO:0000256" key="2">
    <source>
        <dbReference type="ARBA" id="ARBA00022679"/>
    </source>
</evidence>
<reference evidence="5 6" key="1">
    <citation type="submission" date="2020-12" db="EMBL/GenBank/DDBJ databases">
        <title>WGS of Thermoactinomyces spp.</title>
        <authorList>
            <person name="Cheng K."/>
        </authorList>
    </citation>
    <scope>NUCLEOTIDE SEQUENCE [LARGE SCALE GENOMIC DNA]</scope>
    <source>
        <strain evidence="6">CICC 10650\ACCC 41061</strain>
    </source>
</reference>
<dbReference type="Gene3D" id="3.40.50.10350">
    <property type="entry name" value="Glycerate kinase, domain 1"/>
    <property type="match status" value="1"/>
</dbReference>
<dbReference type="NCBIfam" id="TIGR00045">
    <property type="entry name" value="glycerate kinase"/>
    <property type="match status" value="1"/>
</dbReference>
<keyword evidence="3 4" id="KW-0418">Kinase</keyword>
<dbReference type="Proteomes" id="UP000641910">
    <property type="component" value="Unassembled WGS sequence"/>
</dbReference>
<comment type="similarity">
    <text evidence="1 4">Belongs to the glycerate kinase type-1 family.</text>
</comment>
<accession>A0ABS0QKH8</accession>
<keyword evidence="6" id="KW-1185">Reference proteome</keyword>
<dbReference type="Gene3D" id="3.90.1510.10">
    <property type="entry name" value="Glycerate kinase, domain 2"/>
    <property type="match status" value="1"/>
</dbReference>
<evidence type="ECO:0000313" key="5">
    <source>
        <dbReference type="EMBL" id="MBH8589774.1"/>
    </source>
</evidence>
<proteinExistence type="inferred from homology"/>
<dbReference type="Pfam" id="PF02595">
    <property type="entry name" value="Gly_kinase"/>
    <property type="match status" value="1"/>
</dbReference>
<comment type="caution">
    <text evidence="5">The sequence shown here is derived from an EMBL/GenBank/DDBJ whole genome shotgun (WGS) entry which is preliminary data.</text>
</comment>
<dbReference type="EMBL" id="JAECVU010000013">
    <property type="protein sequence ID" value="MBH8589774.1"/>
    <property type="molecule type" value="Genomic_DNA"/>
</dbReference>
<dbReference type="InterPro" id="IPR018197">
    <property type="entry name" value="Glycerate_kinase_RE-like"/>
</dbReference>
<dbReference type="PANTHER" id="PTHR21599:SF0">
    <property type="entry name" value="GLYCERATE KINASE"/>
    <property type="match status" value="1"/>
</dbReference>